<dbReference type="Gene3D" id="1.20.900.10">
    <property type="entry name" value="Dbl homology (DH) domain"/>
    <property type="match status" value="1"/>
</dbReference>
<feature type="domain" description="EF-hand" evidence="8">
    <location>
        <begin position="319"/>
        <end position="354"/>
    </location>
</feature>
<dbReference type="SMART" id="SM00325">
    <property type="entry name" value="RhoGEF"/>
    <property type="match status" value="1"/>
</dbReference>
<feature type="region of interest" description="Disordered" evidence="4">
    <location>
        <begin position="1129"/>
        <end position="1162"/>
    </location>
</feature>
<feature type="domain" description="SH3" evidence="5">
    <location>
        <begin position="744"/>
        <end position="805"/>
    </location>
</feature>
<dbReference type="CDD" id="cd11837">
    <property type="entry name" value="SH3_Intersectin_2"/>
    <property type="match status" value="1"/>
</dbReference>
<dbReference type="SMART" id="SM00054">
    <property type="entry name" value="EFh"/>
    <property type="match status" value="2"/>
</dbReference>
<dbReference type="OrthoDB" id="207120at2759"/>
<feature type="compositionally biased region" description="Low complexity" evidence="4">
    <location>
        <begin position="1144"/>
        <end position="1153"/>
    </location>
</feature>
<feature type="domain" description="SH3" evidence="5">
    <location>
        <begin position="880"/>
        <end position="938"/>
    </location>
</feature>
<evidence type="ECO:0000313" key="10">
    <source>
        <dbReference type="Proteomes" id="UP000235965"/>
    </source>
</evidence>
<dbReference type="GO" id="GO:0005737">
    <property type="term" value="C:cytoplasm"/>
    <property type="evidence" value="ECO:0007669"/>
    <property type="project" value="TreeGrafter"/>
</dbReference>
<feature type="domain" description="EH" evidence="7">
    <location>
        <begin position="18"/>
        <end position="106"/>
    </location>
</feature>
<dbReference type="SUPFAM" id="SSF50044">
    <property type="entry name" value="SH3-domain"/>
    <property type="match status" value="5"/>
</dbReference>
<evidence type="ECO:0000256" key="3">
    <source>
        <dbReference type="PROSITE-ProRule" id="PRU00192"/>
    </source>
</evidence>
<dbReference type="Gene3D" id="2.30.30.40">
    <property type="entry name" value="SH3 Domains"/>
    <property type="match status" value="5"/>
</dbReference>
<dbReference type="InterPro" id="IPR000261">
    <property type="entry name" value="EH_dom"/>
</dbReference>
<accession>A0A2J7Q7G8</accession>
<dbReference type="InterPro" id="IPR036028">
    <property type="entry name" value="SH3-like_dom_sf"/>
</dbReference>
<dbReference type="FunFam" id="1.10.238.10:FF:000055">
    <property type="entry name" value="Intersectin-1 isoform 1"/>
    <property type="match status" value="1"/>
</dbReference>
<dbReference type="PROSITE" id="PS50002">
    <property type="entry name" value="SH3"/>
    <property type="match status" value="5"/>
</dbReference>
<keyword evidence="2" id="KW-0106">Calcium</keyword>
<feature type="region of interest" description="Disordered" evidence="4">
    <location>
        <begin position="376"/>
        <end position="405"/>
    </location>
</feature>
<dbReference type="PROSITE" id="PS50010">
    <property type="entry name" value="DH_2"/>
    <property type="match status" value="1"/>
</dbReference>
<evidence type="ECO:0000259" key="6">
    <source>
        <dbReference type="PROSITE" id="PS50010"/>
    </source>
</evidence>
<dbReference type="CDD" id="cd11838">
    <property type="entry name" value="SH3_Intersectin_3"/>
    <property type="match status" value="1"/>
</dbReference>
<feature type="domain" description="SH3" evidence="5">
    <location>
        <begin position="1166"/>
        <end position="1225"/>
    </location>
</feature>
<dbReference type="PANTHER" id="PTHR11216:SF170">
    <property type="entry name" value="DYNAMIN ASSOCIATED PROTEIN 160, ISOFORM D"/>
    <property type="match status" value="1"/>
</dbReference>
<evidence type="ECO:0008006" key="11">
    <source>
        <dbReference type="Google" id="ProtNLM"/>
    </source>
</evidence>
<feature type="domain" description="SH3" evidence="5">
    <location>
        <begin position="1064"/>
        <end position="1128"/>
    </location>
</feature>
<dbReference type="EMBL" id="NEVH01017443">
    <property type="protein sequence ID" value="PNF24525.1"/>
    <property type="molecule type" value="Genomic_DNA"/>
</dbReference>
<dbReference type="CDD" id="cd00160">
    <property type="entry name" value="RhoGEF"/>
    <property type="match status" value="1"/>
</dbReference>
<dbReference type="PRINTS" id="PR00452">
    <property type="entry name" value="SH3DOMAIN"/>
</dbReference>
<feature type="domain" description="EH" evidence="7">
    <location>
        <begin position="286"/>
        <end position="375"/>
    </location>
</feature>
<dbReference type="Pfam" id="PF12763">
    <property type="entry name" value="EH"/>
    <property type="match status" value="2"/>
</dbReference>
<dbReference type="GO" id="GO:0005085">
    <property type="term" value="F:guanyl-nucleotide exchange factor activity"/>
    <property type="evidence" value="ECO:0007669"/>
    <property type="project" value="InterPro"/>
</dbReference>
<proteinExistence type="predicted"/>
<dbReference type="PRINTS" id="PR00499">
    <property type="entry name" value="P67PHOX"/>
</dbReference>
<feature type="non-terminal residue" evidence="9">
    <location>
        <position position="1414"/>
    </location>
</feature>
<gene>
    <name evidence="9" type="ORF">B7P43_G06316</name>
</gene>
<dbReference type="GO" id="GO:0060090">
    <property type="term" value="F:molecular adaptor activity"/>
    <property type="evidence" value="ECO:0007669"/>
    <property type="project" value="TreeGrafter"/>
</dbReference>
<feature type="domain" description="EF-hand" evidence="8">
    <location>
        <begin position="50"/>
        <end position="85"/>
    </location>
</feature>
<dbReference type="FunFam" id="2.30.30.40:FF:000072">
    <property type="entry name" value="Unconventional Myosin IB"/>
    <property type="match status" value="1"/>
</dbReference>
<sequence length="1414" mass="157022">MAAPLGGAVDPWVILPQERARYEEQFRALQPVNGIVTGEQAKGFLLQSQLPPQILGHIWSLADTDADGKMNIEEFSIACKLINLKLRNFELPKVLPPSLLQQTKPLGGVTTNMLQSTPPAVPPMPRPPLASGSALGVGVPPSSVAPPIIPMTTQQHNAIPAMKVPLGMAQVTPVGVPPSTVGISSLGMGPISTASAGIPSAPLSIITAPMGVAPAISPVSGMSVTQSASHSLSNGSVAVGQSAAPPRPPPVSTVVPPVSAIERVTSLDSPLSVGSPLQEWAVPHQSKLKYTQLFNTTDRARSGFLSGPQARNIMVQTQLAQPVLAQIWALADMDSDGRLSCEEFVLALHLCDMAKAGEKIPPTLSADLIPPTFRRQRQSSLTGGATGISSEQVEGKDAAASLPAVTFEDKRKENFEKGQAELERRRKALLEIQRKEQEERERKEKEEQEKRERIRQEQERRRQLEFEKQLQRQREVEQEREEQRRRAQEQREAARREMERQRQLEWEKQRCQELQQQRQREQEKVLRLKAKNQNLSIELSQLNGKVKELSQKITETRVGVSGIKTTIDGMRTTRDIQLSEMSALKARLKEQNQRLVALSQEKARLEARNKMNMAADTANQEQVKLAFTNKQITLKQMRDRLQDLQKEIEVKLEDIENNNSQLGDLKKQLASLIQECELLYSVYEERRNKVLEMKGLSGRMKEPVDFSSSWGDTGWDTAPQTWDATATDNWATTTTATVAPAASSNLLKYRALYEFVARNSDELSFQPGDVIMVPINQNSEPGWLAGEIRGHTGWFPESYVEPIDSPSAVTIISEGGQVDAALAFPPDIMVDTLQTKRQLEGIAEVPENVSDNGSVAEIIGEQGPEVNELPSPVLGQGTPVENVQARALYAWRAKKSNHLSFNKGSIITVKEQQESWWYGELAEFQGWFPKSYVTVIEMGSGVGEEHEYYVALYPYQSTEAGDLSFQQGEVVLVVKKEGDWWTGTIGERQGIFPSNYVQKAETGPAVTVASNNIAPIAEHPVEAETAAPVLAVAPPVQQVTQSGDKSPSTPELAAMAGVIQGKGKKPEIATAIAPYQATSAEQLDLERGQLIMIRKKTSTGWWEGELQAKGKKRQVGWFPASYVKLLGAGGSNRSTPVSHKHQEQAAQQQQQQKQEQEQQKPASTEAIIEKVVALYPYSALNEDELSFEKDDVITLLAREEASWWRGELKGVSGLFPSNYVAPISSVHLTAMQKKHQDAILELITTEQTYIDDMITVHDVFEKPLLECQILSPQDVQKIFVNWREIIDCNYMFLRALQVRRDMSEGGLIRMIGDILCENLPCMTAYIRFCSRQLSAAKFLQQLTEESADFRNIVKQCQSDLRTNGMPLSSFLIKPMQRITKYPLLIKKILDYTPDDHPDRQNLQEALAKAEEFCT</sequence>
<evidence type="ECO:0000259" key="5">
    <source>
        <dbReference type="PROSITE" id="PS50002"/>
    </source>
</evidence>
<dbReference type="CDD" id="cd11839">
    <property type="entry name" value="SH3_Intersectin_4"/>
    <property type="match status" value="1"/>
</dbReference>
<protein>
    <recommendedName>
        <fullName evidence="11">Intersectin-1</fullName>
    </recommendedName>
</protein>
<dbReference type="PROSITE" id="PS50031">
    <property type="entry name" value="EH"/>
    <property type="match status" value="2"/>
</dbReference>
<dbReference type="InterPro" id="IPR035899">
    <property type="entry name" value="DBL_dom_sf"/>
</dbReference>
<dbReference type="Gene3D" id="1.10.238.10">
    <property type="entry name" value="EF-hand"/>
    <property type="match status" value="2"/>
</dbReference>
<evidence type="ECO:0000259" key="7">
    <source>
        <dbReference type="PROSITE" id="PS50031"/>
    </source>
</evidence>
<reference evidence="9 10" key="1">
    <citation type="submission" date="2017-12" db="EMBL/GenBank/DDBJ databases">
        <title>Hemimetabolous genomes reveal molecular basis of termite eusociality.</title>
        <authorList>
            <person name="Harrison M.C."/>
            <person name="Jongepier E."/>
            <person name="Robertson H.M."/>
            <person name="Arning N."/>
            <person name="Bitard-Feildel T."/>
            <person name="Chao H."/>
            <person name="Childers C.P."/>
            <person name="Dinh H."/>
            <person name="Doddapaneni H."/>
            <person name="Dugan S."/>
            <person name="Gowin J."/>
            <person name="Greiner C."/>
            <person name="Han Y."/>
            <person name="Hu H."/>
            <person name="Hughes D.S.T."/>
            <person name="Huylmans A.-K."/>
            <person name="Kemena C."/>
            <person name="Kremer L.P.M."/>
            <person name="Lee S.L."/>
            <person name="Lopez-Ezquerra A."/>
            <person name="Mallet L."/>
            <person name="Monroy-Kuhn J.M."/>
            <person name="Moser A."/>
            <person name="Murali S.C."/>
            <person name="Muzny D.M."/>
            <person name="Otani S."/>
            <person name="Piulachs M.-D."/>
            <person name="Poelchau M."/>
            <person name="Qu J."/>
            <person name="Schaub F."/>
            <person name="Wada-Katsumata A."/>
            <person name="Worley K.C."/>
            <person name="Xie Q."/>
            <person name="Ylla G."/>
            <person name="Poulsen M."/>
            <person name="Gibbs R.A."/>
            <person name="Schal C."/>
            <person name="Richards S."/>
            <person name="Belles X."/>
            <person name="Korb J."/>
            <person name="Bornberg-Bauer E."/>
        </authorList>
    </citation>
    <scope>NUCLEOTIDE SEQUENCE [LARGE SCALE GENOMIC DNA]</scope>
    <source>
        <tissue evidence="9">Whole body</tissue>
    </source>
</reference>
<dbReference type="Pfam" id="PF00621">
    <property type="entry name" value="RhoGEF"/>
    <property type="match status" value="1"/>
</dbReference>
<organism evidence="9 10">
    <name type="scientific">Cryptotermes secundus</name>
    <dbReference type="NCBI Taxonomy" id="105785"/>
    <lineage>
        <taxon>Eukaryota</taxon>
        <taxon>Metazoa</taxon>
        <taxon>Ecdysozoa</taxon>
        <taxon>Arthropoda</taxon>
        <taxon>Hexapoda</taxon>
        <taxon>Insecta</taxon>
        <taxon>Pterygota</taxon>
        <taxon>Neoptera</taxon>
        <taxon>Polyneoptera</taxon>
        <taxon>Dictyoptera</taxon>
        <taxon>Blattodea</taxon>
        <taxon>Blattoidea</taxon>
        <taxon>Termitoidae</taxon>
        <taxon>Kalotermitidae</taxon>
        <taxon>Cryptotermitinae</taxon>
        <taxon>Cryptotermes</taxon>
    </lineage>
</organism>
<dbReference type="InterPro" id="IPR000219">
    <property type="entry name" value="DH_dom"/>
</dbReference>
<dbReference type="PROSITE" id="PS50222">
    <property type="entry name" value="EF_HAND_2"/>
    <property type="match status" value="2"/>
</dbReference>
<feature type="domain" description="DH" evidence="6">
    <location>
        <begin position="1234"/>
        <end position="1414"/>
    </location>
</feature>
<dbReference type="Pfam" id="PF00018">
    <property type="entry name" value="SH3_1"/>
    <property type="match status" value="2"/>
</dbReference>
<evidence type="ECO:0000313" key="9">
    <source>
        <dbReference type="EMBL" id="PNF24525.1"/>
    </source>
</evidence>
<dbReference type="InterPro" id="IPR018247">
    <property type="entry name" value="EF_Hand_1_Ca_BS"/>
</dbReference>
<dbReference type="GO" id="GO:0005509">
    <property type="term" value="F:calcium ion binding"/>
    <property type="evidence" value="ECO:0007669"/>
    <property type="project" value="InterPro"/>
</dbReference>
<dbReference type="SMART" id="SM00027">
    <property type="entry name" value="EH"/>
    <property type="match status" value="2"/>
</dbReference>
<evidence type="ECO:0000256" key="4">
    <source>
        <dbReference type="SAM" id="MobiDB-lite"/>
    </source>
</evidence>
<feature type="compositionally biased region" description="Polar residues" evidence="4">
    <location>
        <begin position="378"/>
        <end position="392"/>
    </location>
</feature>
<name>A0A2J7Q7G8_9NEOP</name>
<dbReference type="CDD" id="cd00052">
    <property type="entry name" value="EH"/>
    <property type="match status" value="2"/>
</dbReference>
<dbReference type="InterPro" id="IPR002048">
    <property type="entry name" value="EF_hand_dom"/>
</dbReference>
<evidence type="ECO:0000256" key="1">
    <source>
        <dbReference type="ARBA" id="ARBA00022443"/>
    </source>
</evidence>
<dbReference type="InterPro" id="IPR011992">
    <property type="entry name" value="EF-hand-dom_pair"/>
</dbReference>
<evidence type="ECO:0000259" key="8">
    <source>
        <dbReference type="PROSITE" id="PS50222"/>
    </source>
</evidence>
<dbReference type="SMART" id="SM00326">
    <property type="entry name" value="SH3"/>
    <property type="match status" value="5"/>
</dbReference>
<dbReference type="GO" id="GO:0042734">
    <property type="term" value="C:presynaptic membrane"/>
    <property type="evidence" value="ECO:0007669"/>
    <property type="project" value="TreeGrafter"/>
</dbReference>
<dbReference type="PANTHER" id="PTHR11216">
    <property type="entry name" value="EH DOMAIN"/>
    <property type="match status" value="1"/>
</dbReference>
<dbReference type="CDD" id="cd11836">
    <property type="entry name" value="SH3_Intersectin_1"/>
    <property type="match status" value="1"/>
</dbReference>
<keyword evidence="1 3" id="KW-0728">SH3 domain</keyword>
<comment type="caution">
    <text evidence="9">The sequence shown here is derived from an EMBL/GenBank/DDBJ whole genome shotgun (WGS) entry which is preliminary data.</text>
</comment>
<dbReference type="InterPro" id="IPR001452">
    <property type="entry name" value="SH3_domain"/>
</dbReference>
<evidence type="ECO:0000256" key="2">
    <source>
        <dbReference type="ARBA" id="ARBA00022837"/>
    </source>
</evidence>
<feature type="domain" description="SH3" evidence="5">
    <location>
        <begin position="944"/>
        <end position="1002"/>
    </location>
</feature>
<keyword evidence="10" id="KW-1185">Reference proteome</keyword>
<dbReference type="SUPFAM" id="SSF48065">
    <property type="entry name" value="DBL homology domain (DH-domain)"/>
    <property type="match status" value="1"/>
</dbReference>
<dbReference type="SUPFAM" id="SSF47473">
    <property type="entry name" value="EF-hand"/>
    <property type="match status" value="2"/>
</dbReference>
<dbReference type="CDD" id="cd11840">
    <property type="entry name" value="SH3_Intersectin_5"/>
    <property type="match status" value="1"/>
</dbReference>
<dbReference type="GO" id="GO:0097708">
    <property type="term" value="C:intracellular vesicle"/>
    <property type="evidence" value="ECO:0007669"/>
    <property type="project" value="TreeGrafter"/>
</dbReference>
<feature type="region of interest" description="Disordered" evidence="4">
    <location>
        <begin position="436"/>
        <end position="458"/>
    </location>
</feature>
<dbReference type="Pfam" id="PF14604">
    <property type="entry name" value="SH3_9"/>
    <property type="match status" value="3"/>
</dbReference>
<dbReference type="Proteomes" id="UP000235965">
    <property type="component" value="Unassembled WGS sequence"/>
</dbReference>
<dbReference type="PROSITE" id="PS00018">
    <property type="entry name" value="EF_HAND_1"/>
    <property type="match status" value="2"/>
</dbReference>
<dbReference type="GO" id="GO:0150007">
    <property type="term" value="P:clathrin-dependent synaptic vesicle endocytosis"/>
    <property type="evidence" value="ECO:0007669"/>
    <property type="project" value="TreeGrafter"/>
</dbReference>